<dbReference type="SUPFAM" id="SSF53335">
    <property type="entry name" value="S-adenosyl-L-methionine-dependent methyltransferases"/>
    <property type="match status" value="1"/>
</dbReference>
<dbReference type="CDD" id="cd02440">
    <property type="entry name" value="AdoMet_MTases"/>
    <property type="match status" value="1"/>
</dbReference>
<dbReference type="PANTHER" id="PTHR43464:SF19">
    <property type="entry name" value="UBIQUINONE BIOSYNTHESIS O-METHYLTRANSFERASE, MITOCHONDRIAL"/>
    <property type="match status" value="1"/>
</dbReference>
<dbReference type="EMBL" id="AP023356">
    <property type="protein sequence ID" value="BCJ40828.1"/>
    <property type="molecule type" value="Genomic_DNA"/>
</dbReference>
<dbReference type="GO" id="GO:0032259">
    <property type="term" value="P:methylation"/>
    <property type="evidence" value="ECO:0007669"/>
    <property type="project" value="UniProtKB-KW"/>
</dbReference>
<accession>A0ABM7LNG8</accession>
<keyword evidence="1 4" id="KW-0489">Methyltransferase</keyword>
<evidence type="ECO:0000256" key="3">
    <source>
        <dbReference type="ARBA" id="ARBA00022691"/>
    </source>
</evidence>
<sequence>MTRTHGDATPPEASYSLDHFIGLYEAKDDPWDNATKWSDQRKYAVAMASLPRERYRRCYEPGCAVGVLSVMLAARCDEVVAVDCVAEAVVQARAATAALPNVEVSRALLPAELPDGTFDLIVVGDLLYYLSAADLQLMLDGLLDRLEPGGDLLAAHFRDRDNPGNYDGFQVHAELAARPSLDRVIHHEDEWFLLDVFRKTD</sequence>
<keyword evidence="5" id="KW-1185">Reference proteome</keyword>
<dbReference type="PANTHER" id="PTHR43464">
    <property type="entry name" value="METHYLTRANSFERASE"/>
    <property type="match status" value="1"/>
</dbReference>
<evidence type="ECO:0000313" key="5">
    <source>
        <dbReference type="Proteomes" id="UP000676967"/>
    </source>
</evidence>
<name>A0ABM7LNG8_9ACTN</name>
<dbReference type="GO" id="GO:0008168">
    <property type="term" value="F:methyltransferase activity"/>
    <property type="evidence" value="ECO:0007669"/>
    <property type="project" value="UniProtKB-KW"/>
</dbReference>
<dbReference type="Pfam" id="PF05401">
    <property type="entry name" value="NodS"/>
    <property type="match status" value="1"/>
</dbReference>
<reference evidence="4 5" key="1">
    <citation type="submission" date="2020-08" db="EMBL/GenBank/DDBJ databases">
        <title>Whole genome shotgun sequence of Actinoplanes ianthinogenes NBRC 13996.</title>
        <authorList>
            <person name="Komaki H."/>
            <person name="Tamura T."/>
        </authorList>
    </citation>
    <scope>NUCLEOTIDE SEQUENCE [LARGE SCALE GENOMIC DNA]</scope>
    <source>
        <strain evidence="4 5">NBRC 13996</strain>
    </source>
</reference>
<keyword evidence="2" id="KW-0808">Transferase</keyword>
<organism evidence="4 5">
    <name type="scientific">Actinoplanes ianthinogenes</name>
    <dbReference type="NCBI Taxonomy" id="122358"/>
    <lineage>
        <taxon>Bacteria</taxon>
        <taxon>Bacillati</taxon>
        <taxon>Actinomycetota</taxon>
        <taxon>Actinomycetes</taxon>
        <taxon>Micromonosporales</taxon>
        <taxon>Micromonosporaceae</taxon>
        <taxon>Actinoplanes</taxon>
    </lineage>
</organism>
<dbReference type="InterPro" id="IPR029063">
    <property type="entry name" value="SAM-dependent_MTases_sf"/>
</dbReference>
<protein>
    <submittedName>
        <fullName evidence="4">Methyltransferase</fullName>
    </submittedName>
</protein>
<evidence type="ECO:0000313" key="4">
    <source>
        <dbReference type="EMBL" id="BCJ40828.1"/>
    </source>
</evidence>
<dbReference type="Gene3D" id="3.40.50.150">
    <property type="entry name" value="Vaccinia Virus protein VP39"/>
    <property type="match status" value="1"/>
</dbReference>
<dbReference type="Proteomes" id="UP000676967">
    <property type="component" value="Chromosome"/>
</dbReference>
<proteinExistence type="predicted"/>
<dbReference type="InterPro" id="IPR008715">
    <property type="entry name" value="SAM-MeTfrase_NodS-like"/>
</dbReference>
<gene>
    <name evidence="4" type="ORF">Aiant_14850</name>
</gene>
<keyword evidence="3" id="KW-0949">S-adenosyl-L-methionine</keyword>
<evidence type="ECO:0000256" key="1">
    <source>
        <dbReference type="ARBA" id="ARBA00022603"/>
    </source>
</evidence>
<evidence type="ECO:0000256" key="2">
    <source>
        <dbReference type="ARBA" id="ARBA00022679"/>
    </source>
</evidence>
<dbReference type="RefSeq" id="WP_189332767.1">
    <property type="nucleotide sequence ID" value="NZ_AP023356.1"/>
</dbReference>